<dbReference type="InterPro" id="IPR016032">
    <property type="entry name" value="Sig_transdc_resp-reg_C-effctor"/>
</dbReference>
<dbReference type="AlphaFoldDB" id="A0A9N8MR23"/>
<evidence type="ECO:0000259" key="4">
    <source>
        <dbReference type="PROSITE" id="PS50043"/>
    </source>
</evidence>
<keyword evidence="2" id="KW-0238">DNA-binding</keyword>
<keyword evidence="6" id="KW-1185">Reference proteome</keyword>
<keyword evidence="3" id="KW-0804">Transcription</keyword>
<sequence>MIESHHALPVRAPLVQVEPKALGDLVHAVGTTDFLPSLSAFLERSVFADAVHLERVRLTPGFGKGYVAEWLGSGGPTRIPMIVQLMELYYERYYERDPLIASMRGIVGTQLIQRDVCAIADEDFRRALYDVADARQECFLVRGSRNVQYSLALIRTHERPTFSFAELTLLRQMGEFLFPLCELHASTAAVRRCTSPDSAIKPASGFEERLASSEIHLSRREHEICKLLLAGKTVPEAATRLELRVSTAESYVKRAFAKLGLRTKGELFAWAHGEV</sequence>
<dbReference type="CDD" id="cd06170">
    <property type="entry name" value="LuxR_C_like"/>
    <property type="match status" value="1"/>
</dbReference>
<gene>
    <name evidence="5" type="ORF">R70211_02833</name>
</gene>
<protein>
    <recommendedName>
        <fullName evidence="4">HTH luxR-type domain-containing protein</fullName>
    </recommendedName>
</protein>
<dbReference type="SMART" id="SM00421">
    <property type="entry name" value="HTH_LUXR"/>
    <property type="match status" value="1"/>
</dbReference>
<dbReference type="RefSeq" id="WP_201073544.1">
    <property type="nucleotide sequence ID" value="NZ_CAJNAS010000007.1"/>
</dbReference>
<dbReference type="PANTHER" id="PTHR44688">
    <property type="entry name" value="DNA-BINDING TRANSCRIPTIONAL ACTIVATOR DEVR_DOSR"/>
    <property type="match status" value="1"/>
</dbReference>
<evidence type="ECO:0000313" key="6">
    <source>
        <dbReference type="Proteomes" id="UP000675121"/>
    </source>
</evidence>
<comment type="caution">
    <text evidence="5">The sequence shown here is derived from an EMBL/GenBank/DDBJ whole genome shotgun (WGS) entry which is preliminary data.</text>
</comment>
<feature type="domain" description="HTH luxR-type" evidence="4">
    <location>
        <begin position="210"/>
        <end position="275"/>
    </location>
</feature>
<dbReference type="GO" id="GO:0006355">
    <property type="term" value="P:regulation of DNA-templated transcription"/>
    <property type="evidence" value="ECO:0007669"/>
    <property type="project" value="InterPro"/>
</dbReference>
<name>A0A9N8MR23_9BURK</name>
<reference evidence="5" key="1">
    <citation type="submission" date="2021-02" db="EMBL/GenBank/DDBJ databases">
        <authorList>
            <person name="Vanwijnsberghe S."/>
        </authorList>
    </citation>
    <scope>NUCLEOTIDE SEQUENCE</scope>
    <source>
        <strain evidence="5">R-70211</strain>
    </source>
</reference>
<organism evidence="5 6">
    <name type="scientific">Paraburkholderia domus</name>
    <dbReference type="NCBI Taxonomy" id="2793075"/>
    <lineage>
        <taxon>Bacteria</taxon>
        <taxon>Pseudomonadati</taxon>
        <taxon>Pseudomonadota</taxon>
        <taxon>Betaproteobacteria</taxon>
        <taxon>Burkholderiales</taxon>
        <taxon>Burkholderiaceae</taxon>
        <taxon>Paraburkholderia</taxon>
    </lineage>
</organism>
<proteinExistence type="predicted"/>
<accession>A0A9N8MR23</accession>
<dbReference type="Gene3D" id="1.10.10.10">
    <property type="entry name" value="Winged helix-like DNA-binding domain superfamily/Winged helix DNA-binding domain"/>
    <property type="match status" value="1"/>
</dbReference>
<dbReference type="Proteomes" id="UP000675121">
    <property type="component" value="Unassembled WGS sequence"/>
</dbReference>
<evidence type="ECO:0000256" key="1">
    <source>
        <dbReference type="ARBA" id="ARBA00023015"/>
    </source>
</evidence>
<dbReference type="GO" id="GO:0003677">
    <property type="term" value="F:DNA binding"/>
    <property type="evidence" value="ECO:0007669"/>
    <property type="project" value="UniProtKB-KW"/>
</dbReference>
<dbReference type="PRINTS" id="PR00038">
    <property type="entry name" value="HTHLUXR"/>
</dbReference>
<evidence type="ECO:0000256" key="3">
    <source>
        <dbReference type="ARBA" id="ARBA00023163"/>
    </source>
</evidence>
<evidence type="ECO:0000313" key="5">
    <source>
        <dbReference type="EMBL" id="CAE6893074.1"/>
    </source>
</evidence>
<keyword evidence="1" id="KW-0805">Transcription regulation</keyword>
<dbReference type="SUPFAM" id="SSF46894">
    <property type="entry name" value="C-terminal effector domain of the bipartite response regulators"/>
    <property type="match status" value="1"/>
</dbReference>
<evidence type="ECO:0000256" key="2">
    <source>
        <dbReference type="ARBA" id="ARBA00023125"/>
    </source>
</evidence>
<dbReference type="Pfam" id="PF00196">
    <property type="entry name" value="GerE"/>
    <property type="match status" value="1"/>
</dbReference>
<dbReference type="EMBL" id="CAJNAS010000007">
    <property type="protein sequence ID" value="CAE6893074.1"/>
    <property type="molecule type" value="Genomic_DNA"/>
</dbReference>
<dbReference type="PANTHER" id="PTHR44688:SF16">
    <property type="entry name" value="DNA-BINDING TRANSCRIPTIONAL ACTIVATOR DEVR_DOSR"/>
    <property type="match status" value="1"/>
</dbReference>
<dbReference type="InterPro" id="IPR036388">
    <property type="entry name" value="WH-like_DNA-bd_sf"/>
</dbReference>
<dbReference type="PROSITE" id="PS50043">
    <property type="entry name" value="HTH_LUXR_2"/>
    <property type="match status" value="1"/>
</dbReference>
<dbReference type="InterPro" id="IPR000792">
    <property type="entry name" value="Tscrpt_reg_LuxR_C"/>
</dbReference>